<dbReference type="SUPFAM" id="SSF53098">
    <property type="entry name" value="Ribonuclease H-like"/>
    <property type="match status" value="1"/>
</dbReference>
<dbReference type="PROSITE" id="PS50994">
    <property type="entry name" value="INTEGRASE"/>
    <property type="match status" value="1"/>
</dbReference>
<dbReference type="InterPro" id="IPR041373">
    <property type="entry name" value="RT_RNaseH"/>
</dbReference>
<evidence type="ECO:0000259" key="13">
    <source>
        <dbReference type="PROSITE" id="PS50994"/>
    </source>
</evidence>
<dbReference type="InterPro" id="IPR043502">
    <property type="entry name" value="DNA/RNA_pol_sf"/>
</dbReference>
<keyword evidence="9" id="KW-0695">RNA-directed DNA polymerase</keyword>
<keyword evidence="3" id="KW-0540">Nuclease</keyword>
<keyword evidence="6 10" id="KW-0863">Zinc-finger</keyword>
<name>A0ABQ5SLB0_9CHLO</name>
<dbReference type="Gene3D" id="1.10.340.70">
    <property type="match status" value="1"/>
</dbReference>
<dbReference type="PANTHER" id="PTHR37984:SF5">
    <property type="entry name" value="PROTEIN NYNRIN-LIKE"/>
    <property type="match status" value="1"/>
</dbReference>
<organism evidence="14 15">
    <name type="scientific">Volvox africanus</name>
    <dbReference type="NCBI Taxonomy" id="51714"/>
    <lineage>
        <taxon>Eukaryota</taxon>
        <taxon>Viridiplantae</taxon>
        <taxon>Chlorophyta</taxon>
        <taxon>core chlorophytes</taxon>
        <taxon>Chlorophyceae</taxon>
        <taxon>CS clade</taxon>
        <taxon>Chlamydomonadales</taxon>
        <taxon>Volvocaceae</taxon>
        <taxon>Volvox</taxon>
    </lineage>
</organism>
<evidence type="ECO:0000256" key="4">
    <source>
        <dbReference type="ARBA" id="ARBA00022723"/>
    </source>
</evidence>
<feature type="compositionally biased region" description="Basic and acidic residues" evidence="11">
    <location>
        <begin position="133"/>
        <end position="142"/>
    </location>
</feature>
<keyword evidence="1" id="KW-0808">Transferase</keyword>
<feature type="region of interest" description="Disordered" evidence="11">
    <location>
        <begin position="128"/>
        <end position="157"/>
    </location>
</feature>
<evidence type="ECO:0000256" key="1">
    <source>
        <dbReference type="ARBA" id="ARBA00022679"/>
    </source>
</evidence>
<dbReference type="PROSITE" id="PS01359">
    <property type="entry name" value="ZF_PHD_1"/>
    <property type="match status" value="1"/>
</dbReference>
<keyword evidence="5" id="KW-0255">Endonuclease</keyword>
<dbReference type="Proteomes" id="UP001165090">
    <property type="component" value="Unassembled WGS sequence"/>
</dbReference>
<evidence type="ECO:0000256" key="10">
    <source>
        <dbReference type="PROSITE-ProRule" id="PRU00146"/>
    </source>
</evidence>
<keyword evidence="2" id="KW-0548">Nucleotidyltransferase</keyword>
<comment type="caution">
    <text evidence="14">The sequence shown here is derived from an EMBL/GenBank/DDBJ whole genome shotgun (WGS) entry which is preliminary data.</text>
</comment>
<reference evidence="14 15" key="1">
    <citation type="journal article" date="2023" name="IScience">
        <title>Expanded male sex-determining region conserved during the evolution of homothallism in the green alga Volvox.</title>
        <authorList>
            <person name="Yamamoto K."/>
            <person name="Matsuzaki R."/>
            <person name="Mahakham W."/>
            <person name="Heman W."/>
            <person name="Sekimoto H."/>
            <person name="Kawachi M."/>
            <person name="Minakuchi Y."/>
            <person name="Toyoda A."/>
            <person name="Nozaki H."/>
        </authorList>
    </citation>
    <scope>NUCLEOTIDE SEQUENCE [LARGE SCALE GENOMIC DNA]</scope>
    <source>
        <strain evidence="14 15">NIES-4468</strain>
    </source>
</reference>
<dbReference type="InterPro" id="IPR041588">
    <property type="entry name" value="Integrase_H2C2"/>
</dbReference>
<keyword evidence="4" id="KW-0479">Metal-binding</keyword>
<evidence type="ECO:0000256" key="7">
    <source>
        <dbReference type="ARBA" id="ARBA00022801"/>
    </source>
</evidence>
<dbReference type="Gene3D" id="3.30.420.10">
    <property type="entry name" value="Ribonuclease H-like superfamily/Ribonuclease H"/>
    <property type="match status" value="1"/>
</dbReference>
<evidence type="ECO:0000256" key="11">
    <source>
        <dbReference type="SAM" id="MobiDB-lite"/>
    </source>
</evidence>
<accession>A0ABQ5SLB0</accession>
<evidence type="ECO:0000259" key="12">
    <source>
        <dbReference type="PROSITE" id="PS50016"/>
    </source>
</evidence>
<dbReference type="InterPro" id="IPR050951">
    <property type="entry name" value="Retrovirus_Pol_polyprotein"/>
</dbReference>
<gene>
    <name evidence="14" type="ORF">VaNZ11_015132</name>
</gene>
<dbReference type="PANTHER" id="PTHR37984">
    <property type="entry name" value="PROTEIN CBG26694"/>
    <property type="match status" value="1"/>
</dbReference>
<dbReference type="Pfam" id="PF17917">
    <property type="entry name" value="RT_RNaseH"/>
    <property type="match status" value="1"/>
</dbReference>
<dbReference type="CDD" id="cd15543">
    <property type="entry name" value="PHD_RSF1"/>
    <property type="match status" value="1"/>
</dbReference>
<dbReference type="EMBL" id="BSDZ01000094">
    <property type="protein sequence ID" value="GLI70411.1"/>
    <property type="molecule type" value="Genomic_DNA"/>
</dbReference>
<proteinExistence type="predicted"/>
<protein>
    <submittedName>
        <fullName evidence="14">Uncharacterized protein</fullName>
    </submittedName>
</protein>
<dbReference type="InterPro" id="IPR001584">
    <property type="entry name" value="Integrase_cat-core"/>
</dbReference>
<evidence type="ECO:0000256" key="6">
    <source>
        <dbReference type="ARBA" id="ARBA00022771"/>
    </source>
</evidence>
<sequence>MDGPVLRRVHPDRPLILHTDFSGVGISGILGQLDDAGREYLCAAVSRSLNVHERRYDSYKGELLAVVWASKLFYPYLATRHFTVVTDHAPLLWLMSQQDGLPAQYARWALQLQAFAFDVAHRPGKLHQNADALSRHPRDSAHDGSGARVDEDGDPLRSPPVLVPYPGVQWPLYAFSRALAAAGAPAAVAAHLTVVAACSVALAQRFLDGQDLTNPASGLAAAPDAVGPLAGLAHFAGPVPRARAATWCVHAVCLVASTGLPVTAASELDYDNELETLAAGQLAAGGLEAPGAGQPALGELETSVRGVLPSAEPHVPCSLSGPPVTGAVTLQTAALLIRRKAAALRRLRPAKALPLRLRVGTGEVLGVNTALVQHVFFPAAAGGEGICVLELPGGLASGLLACLGLGFRVQRHVHLSCDARERLAVTRLVPIWALHFAGQLAAGAWDPQLVPAFSIPADLLYWPAAEALGFGDESVWIVVGSWAGNSVWSAAQLVGFLGGFQQFRRERRLSPPAFLLEGPFVNVNAAPDAGWLFGLPVLLDAAVTGAPVHRLSCLYTNLANAVHFQHCVTELRPPDGRDLAALLPAGRVPAAACTVLAPPYVACDLPGRPWVALPPPAVTGTPLRAGPIRAPCQVTAADYTAAAGFWLLTSRDFMLELELELLERSSPPPVFQVALSLCMVLHRTFITPHDMQYPATKHLTALPQGGGSDLTPLAPVAALATVGSAARLAAGMTHNSAMVDADNLLTPWACALLSQRAPGLTVVMATAAVAAAAEVQENALAEGQDPDVWRDASTLAFLRGAPAGVMEEDGRPARRVLRRAALYQWAGDQLLRALSDGSTRVCPPPEDREAIVRRVHAVAHLGIRRTLALVQLGYWWYRMRRTVQEVVRGCKLCDMTNSIGTARPVQLQPLAIRGMFYRWGVDLAGPLPPTEPFGFTFVMVCIEHFTKHAEFYPLRSKQPEETSRGLLELITHFSAPAEVLTDRGGEFQGAFHQFLHQCFVDHRFTSASHPQADGAAERMVRVVKAALRKYCADVKRSDTWDQHLPWLALAYRCSPQASTRYSPYELMYGVKPIVPPAVRERMAEPLGFTGKGSEESYVAALHERAALLRRHMPIAAANLLIAQHRDTQRYAHVRSGRYRPPSLELAPSDYVYVRRTAVHNTLQLPVHDEVLRIERVGPMGVVVLVGKNGKRMRRRMEQLRPCHLVDIDPIVDPRLQRPSADLACEVCHSPHDEAQMLLCDACGTGWHLQCLSPPLSGVPPGQWVCPECVRLKREAPTGPEMDLPEAEAVLFPNTASRRRDAEAAALNGKRVRRVVHASQGGRRQKVVTLGTLRFVERWRGHTTSS</sequence>
<dbReference type="Gene3D" id="2.30.30.1150">
    <property type="match status" value="1"/>
</dbReference>
<evidence type="ECO:0000313" key="14">
    <source>
        <dbReference type="EMBL" id="GLI70411.1"/>
    </source>
</evidence>
<dbReference type="InterPro" id="IPR019787">
    <property type="entry name" value="Znf_PHD-finger"/>
</dbReference>
<dbReference type="SUPFAM" id="SSF56672">
    <property type="entry name" value="DNA/RNA polymerases"/>
    <property type="match status" value="1"/>
</dbReference>
<evidence type="ECO:0000256" key="9">
    <source>
        <dbReference type="ARBA" id="ARBA00022918"/>
    </source>
</evidence>
<dbReference type="SUPFAM" id="SSF57903">
    <property type="entry name" value="FYVE/PHD zinc finger"/>
    <property type="match status" value="1"/>
</dbReference>
<dbReference type="Pfam" id="PF00628">
    <property type="entry name" value="PHD"/>
    <property type="match status" value="1"/>
</dbReference>
<dbReference type="InterPro" id="IPR011011">
    <property type="entry name" value="Znf_FYVE_PHD"/>
</dbReference>
<dbReference type="InterPro" id="IPR001965">
    <property type="entry name" value="Znf_PHD"/>
</dbReference>
<dbReference type="SMART" id="SM00249">
    <property type="entry name" value="PHD"/>
    <property type="match status" value="1"/>
</dbReference>
<evidence type="ECO:0000256" key="5">
    <source>
        <dbReference type="ARBA" id="ARBA00022759"/>
    </source>
</evidence>
<keyword evidence="15" id="KW-1185">Reference proteome</keyword>
<keyword evidence="8" id="KW-0862">Zinc</keyword>
<dbReference type="PROSITE" id="PS50016">
    <property type="entry name" value="ZF_PHD_2"/>
    <property type="match status" value="1"/>
</dbReference>
<dbReference type="InterPro" id="IPR036397">
    <property type="entry name" value="RNaseH_sf"/>
</dbReference>
<dbReference type="CDD" id="cd09274">
    <property type="entry name" value="RNase_HI_RT_Ty3"/>
    <property type="match status" value="1"/>
</dbReference>
<dbReference type="InterPro" id="IPR019786">
    <property type="entry name" value="Zinc_finger_PHD-type_CS"/>
</dbReference>
<dbReference type="Pfam" id="PF17921">
    <property type="entry name" value="Integrase_H2C2"/>
    <property type="match status" value="1"/>
</dbReference>
<evidence type="ECO:0000313" key="15">
    <source>
        <dbReference type="Proteomes" id="UP001165090"/>
    </source>
</evidence>
<evidence type="ECO:0000256" key="8">
    <source>
        <dbReference type="ARBA" id="ARBA00022833"/>
    </source>
</evidence>
<evidence type="ECO:0000256" key="2">
    <source>
        <dbReference type="ARBA" id="ARBA00022695"/>
    </source>
</evidence>
<feature type="domain" description="PHD-type" evidence="12">
    <location>
        <begin position="1221"/>
        <end position="1271"/>
    </location>
</feature>
<evidence type="ECO:0000256" key="3">
    <source>
        <dbReference type="ARBA" id="ARBA00022722"/>
    </source>
</evidence>
<keyword evidence="7" id="KW-0378">Hydrolase</keyword>
<dbReference type="InterPro" id="IPR012337">
    <property type="entry name" value="RNaseH-like_sf"/>
</dbReference>
<feature type="domain" description="Integrase catalytic" evidence="13">
    <location>
        <begin position="905"/>
        <end position="1071"/>
    </location>
</feature>